<feature type="transmembrane region" description="Helical" evidence="7">
    <location>
        <begin position="44"/>
        <end position="70"/>
    </location>
</feature>
<dbReference type="PANTHER" id="PTHR30213">
    <property type="entry name" value="INNER MEMBRANE PROTEIN YHJD"/>
    <property type="match status" value="1"/>
</dbReference>
<dbReference type="PANTHER" id="PTHR30213:SF0">
    <property type="entry name" value="UPF0761 MEMBRANE PROTEIN YIHY"/>
    <property type="match status" value="1"/>
</dbReference>
<feature type="transmembrane region" description="Helical" evidence="7">
    <location>
        <begin position="215"/>
        <end position="236"/>
    </location>
</feature>
<evidence type="ECO:0000256" key="6">
    <source>
        <dbReference type="SAM" id="MobiDB-lite"/>
    </source>
</evidence>
<dbReference type="Pfam" id="PF03631">
    <property type="entry name" value="Virul_fac_BrkB"/>
    <property type="match status" value="1"/>
</dbReference>
<feature type="transmembrane region" description="Helical" evidence="7">
    <location>
        <begin position="248"/>
        <end position="268"/>
    </location>
</feature>
<accession>A0ABY6FY24</accession>
<feature type="transmembrane region" description="Helical" evidence="7">
    <location>
        <begin position="274"/>
        <end position="301"/>
    </location>
</feature>
<comment type="subcellular location">
    <subcellularLocation>
        <location evidence="1">Cell membrane</location>
        <topology evidence="1">Multi-pass membrane protein</topology>
    </subcellularLocation>
</comment>
<evidence type="ECO:0000256" key="1">
    <source>
        <dbReference type="ARBA" id="ARBA00004651"/>
    </source>
</evidence>
<dbReference type="RefSeq" id="WP_263592949.1">
    <property type="nucleotide sequence ID" value="NZ_CP107020.1"/>
</dbReference>
<protein>
    <submittedName>
        <fullName evidence="8">YihY/virulence factor BrkB family protein</fullName>
    </submittedName>
</protein>
<feature type="region of interest" description="Disordered" evidence="6">
    <location>
        <begin position="355"/>
        <end position="395"/>
    </location>
</feature>
<feature type="compositionally biased region" description="Polar residues" evidence="6">
    <location>
        <begin position="385"/>
        <end position="395"/>
    </location>
</feature>
<dbReference type="InterPro" id="IPR017039">
    <property type="entry name" value="Virul_fac_BrkB"/>
</dbReference>
<name>A0ABY6FY24_9MICO</name>
<sequence>MPRTATKDDAANDPKLTGSGWKYMAKRVLSEFSRDQGTDQAAKLTYFLVLSLAPTLLAVFSLATLLLSGIQDQISGVLKDGIARSGLGQSMDDPQALNTLVDATLDKLMGSATGGTIALIIGIATALWSASAYVKAFSRVSNQIYDIPEGRNAIKLNGSMLGVTLGFIVGILLIMVSLLLNRTLVDSVAGPIASRVGATGALDFLSDTFLPVWTWVKWPVIVILLILVISLVYWAAPNVKKPFRLISPGGVFAVVGIAVAAVVLSIYLSTFASYSSYGAIGGLMAILFALWVMNIVVVMGAEVDAEFERAKELTAGKPAEDSLVLPLRGEKGAEKKEQKYEEVVDAGRDLRLENLHRDSEAYTGDDSRLTGSVGRERGGSHPTRSDATSPESRDD</sequence>
<evidence type="ECO:0000256" key="4">
    <source>
        <dbReference type="ARBA" id="ARBA00022989"/>
    </source>
</evidence>
<gene>
    <name evidence="8" type="ORF">BRM3_08765</name>
</gene>
<dbReference type="NCBIfam" id="TIGR00765">
    <property type="entry name" value="yihY_not_rbn"/>
    <property type="match status" value="1"/>
</dbReference>
<evidence type="ECO:0000256" key="2">
    <source>
        <dbReference type="ARBA" id="ARBA00022475"/>
    </source>
</evidence>
<feature type="transmembrane region" description="Helical" evidence="7">
    <location>
        <begin position="158"/>
        <end position="180"/>
    </location>
</feature>
<dbReference type="Proteomes" id="UP001164305">
    <property type="component" value="Chromosome"/>
</dbReference>
<evidence type="ECO:0000313" key="8">
    <source>
        <dbReference type="EMBL" id="UYG15735.1"/>
    </source>
</evidence>
<proteinExistence type="predicted"/>
<keyword evidence="2" id="KW-1003">Cell membrane</keyword>
<evidence type="ECO:0000256" key="5">
    <source>
        <dbReference type="ARBA" id="ARBA00023136"/>
    </source>
</evidence>
<evidence type="ECO:0000256" key="3">
    <source>
        <dbReference type="ARBA" id="ARBA00022692"/>
    </source>
</evidence>
<dbReference type="EMBL" id="CP107020">
    <property type="protein sequence ID" value="UYG15735.1"/>
    <property type="molecule type" value="Genomic_DNA"/>
</dbReference>
<feature type="transmembrane region" description="Helical" evidence="7">
    <location>
        <begin position="117"/>
        <end position="137"/>
    </location>
</feature>
<feature type="compositionally biased region" description="Basic and acidic residues" evidence="6">
    <location>
        <begin position="355"/>
        <end position="379"/>
    </location>
</feature>
<keyword evidence="9" id="KW-1185">Reference proteome</keyword>
<evidence type="ECO:0000256" key="7">
    <source>
        <dbReference type="SAM" id="Phobius"/>
    </source>
</evidence>
<keyword evidence="3 7" id="KW-0812">Transmembrane</keyword>
<keyword evidence="5 7" id="KW-0472">Membrane</keyword>
<reference evidence="8" key="1">
    <citation type="submission" date="2022-10" db="EMBL/GenBank/DDBJ databases">
        <title>Whole-Genome Sequencing of Brachybacterium huguangmaarense BRM-3, Isolated from Betula schmidtii.</title>
        <authorList>
            <person name="Haam D."/>
        </authorList>
    </citation>
    <scope>NUCLEOTIDE SEQUENCE</scope>
    <source>
        <strain evidence="8">BRM-3</strain>
    </source>
</reference>
<keyword evidence="4 7" id="KW-1133">Transmembrane helix</keyword>
<organism evidence="8 9">
    <name type="scientific">Brachybacterium huguangmaarense</name>
    <dbReference type="NCBI Taxonomy" id="1652028"/>
    <lineage>
        <taxon>Bacteria</taxon>
        <taxon>Bacillati</taxon>
        <taxon>Actinomycetota</taxon>
        <taxon>Actinomycetes</taxon>
        <taxon>Micrococcales</taxon>
        <taxon>Dermabacteraceae</taxon>
        <taxon>Brachybacterium</taxon>
    </lineage>
</organism>
<evidence type="ECO:0000313" key="9">
    <source>
        <dbReference type="Proteomes" id="UP001164305"/>
    </source>
</evidence>